<feature type="domain" description="Ig-like" evidence="3">
    <location>
        <begin position="149"/>
        <end position="241"/>
    </location>
</feature>
<dbReference type="InterPro" id="IPR003598">
    <property type="entry name" value="Ig_sub2"/>
</dbReference>
<keyword evidence="1" id="KW-1015">Disulfide bond</keyword>
<reference evidence="4" key="2">
    <citation type="submission" date="2025-09" db="UniProtKB">
        <authorList>
            <consortium name="Ensembl"/>
        </authorList>
    </citation>
    <scope>IDENTIFICATION</scope>
</reference>
<feature type="domain" description="Ig-like" evidence="3">
    <location>
        <begin position="51"/>
        <end position="139"/>
    </location>
</feature>
<dbReference type="Pfam" id="PF07679">
    <property type="entry name" value="I-set"/>
    <property type="match status" value="2"/>
</dbReference>
<dbReference type="GO" id="GO:0055013">
    <property type="term" value="P:cardiac muscle cell development"/>
    <property type="evidence" value="ECO:0007669"/>
    <property type="project" value="UniProtKB-ARBA"/>
</dbReference>
<dbReference type="CDD" id="cd23767">
    <property type="entry name" value="IQCD"/>
    <property type="match status" value="1"/>
</dbReference>
<dbReference type="InterPro" id="IPR007110">
    <property type="entry name" value="Ig-like_dom"/>
</dbReference>
<dbReference type="CDD" id="cd20971">
    <property type="entry name" value="IgI_1_Titin-A168_like"/>
    <property type="match status" value="1"/>
</dbReference>
<dbReference type="InterPro" id="IPR013098">
    <property type="entry name" value="Ig_I-set"/>
</dbReference>
<dbReference type="SMART" id="SM00408">
    <property type="entry name" value="IGc2"/>
    <property type="match status" value="2"/>
</dbReference>
<dbReference type="PANTHER" id="PTHR47633">
    <property type="entry name" value="IMMUNOGLOBULIN"/>
    <property type="match status" value="1"/>
</dbReference>
<name>A0A3B4AFY6_9GOBI</name>
<sequence>MLQAKKVKRKAYQHKFKNKFIVIVYESEMQDAAIKIQAAFKGYKTRKEMRPVFKDVFKNQTIEAGGTVTLVCVIEGKPTTVRWLKDSQPITSEKRCFFKTKQNGESTLIISNVTTKDSGIYTCEAVNKFGVTSYNGNLTVIHPTQAVGPPVFESELADCMTKIGQTIKLSCKVTGCPKPDISWLKDGLSLEDDPHHIVTADRTGICSLILDSLTPEDSGQYICYATNSLGSAGSLAKVVVQGVSHFNDNNINTLLCRYIYLKSTVFFL</sequence>
<organism evidence="4 5">
    <name type="scientific">Periophthalmus magnuspinnatus</name>
    <dbReference type="NCBI Taxonomy" id="409849"/>
    <lineage>
        <taxon>Eukaryota</taxon>
        <taxon>Metazoa</taxon>
        <taxon>Chordata</taxon>
        <taxon>Craniata</taxon>
        <taxon>Vertebrata</taxon>
        <taxon>Euteleostomi</taxon>
        <taxon>Actinopterygii</taxon>
        <taxon>Neopterygii</taxon>
        <taxon>Teleostei</taxon>
        <taxon>Neoteleostei</taxon>
        <taxon>Acanthomorphata</taxon>
        <taxon>Gobiaria</taxon>
        <taxon>Gobiiformes</taxon>
        <taxon>Gobioidei</taxon>
        <taxon>Gobiidae</taxon>
        <taxon>Oxudercinae</taxon>
        <taxon>Periophthalmus</taxon>
    </lineage>
</organism>
<dbReference type="Pfam" id="PF00612">
    <property type="entry name" value="IQ"/>
    <property type="match status" value="1"/>
</dbReference>
<dbReference type="SMART" id="SM00015">
    <property type="entry name" value="IQ"/>
    <property type="match status" value="1"/>
</dbReference>
<keyword evidence="5" id="KW-1185">Reference proteome</keyword>
<dbReference type="InterPro" id="IPR013783">
    <property type="entry name" value="Ig-like_fold"/>
</dbReference>
<evidence type="ECO:0000256" key="1">
    <source>
        <dbReference type="ARBA" id="ARBA00023157"/>
    </source>
</evidence>
<evidence type="ECO:0000256" key="2">
    <source>
        <dbReference type="ARBA" id="ARBA00023319"/>
    </source>
</evidence>
<dbReference type="PROSITE" id="PS50835">
    <property type="entry name" value="IG_LIKE"/>
    <property type="match status" value="2"/>
</dbReference>
<dbReference type="Proteomes" id="UP000261520">
    <property type="component" value="Unplaced"/>
</dbReference>
<keyword evidence="2" id="KW-0393">Immunoglobulin domain</keyword>
<dbReference type="AlphaFoldDB" id="A0A3B4AFY6"/>
<dbReference type="SUPFAM" id="SSF48726">
    <property type="entry name" value="Immunoglobulin"/>
    <property type="match status" value="2"/>
</dbReference>
<dbReference type="Ensembl" id="ENSPMGT00000016649.1">
    <property type="protein sequence ID" value="ENSPMGP00000015605.1"/>
    <property type="gene ID" value="ENSPMGG00000012797.1"/>
</dbReference>
<dbReference type="InterPro" id="IPR036179">
    <property type="entry name" value="Ig-like_dom_sf"/>
</dbReference>
<dbReference type="InterPro" id="IPR003599">
    <property type="entry name" value="Ig_sub"/>
</dbReference>
<dbReference type="GO" id="GO:0003007">
    <property type="term" value="P:heart morphogenesis"/>
    <property type="evidence" value="ECO:0007669"/>
    <property type="project" value="UniProtKB-ARBA"/>
</dbReference>
<evidence type="ECO:0000313" key="4">
    <source>
        <dbReference type="Ensembl" id="ENSPMGP00000015605.1"/>
    </source>
</evidence>
<reference evidence="4" key="1">
    <citation type="submission" date="2025-08" db="UniProtKB">
        <authorList>
            <consortium name="Ensembl"/>
        </authorList>
    </citation>
    <scope>IDENTIFICATION</scope>
</reference>
<accession>A0A3B4AFY6</accession>
<dbReference type="Gene3D" id="1.20.5.190">
    <property type="match status" value="1"/>
</dbReference>
<dbReference type="FunFam" id="2.60.40.10:FF:000107">
    <property type="entry name" value="Myosin, light chain kinase a"/>
    <property type="match status" value="1"/>
</dbReference>
<proteinExistence type="predicted"/>
<dbReference type="Gene3D" id="2.60.40.10">
    <property type="entry name" value="Immunoglobulins"/>
    <property type="match status" value="2"/>
</dbReference>
<evidence type="ECO:0000313" key="5">
    <source>
        <dbReference type="Proteomes" id="UP000261520"/>
    </source>
</evidence>
<dbReference type="InterPro" id="IPR000048">
    <property type="entry name" value="IQ_motif_EF-hand-BS"/>
</dbReference>
<evidence type="ECO:0000259" key="3">
    <source>
        <dbReference type="PROSITE" id="PS50835"/>
    </source>
</evidence>
<dbReference type="SMART" id="SM00409">
    <property type="entry name" value="IG"/>
    <property type="match status" value="2"/>
</dbReference>
<dbReference type="PROSITE" id="PS50096">
    <property type="entry name" value="IQ"/>
    <property type="match status" value="1"/>
</dbReference>
<protein>
    <recommendedName>
        <fullName evidence="3">Ig-like domain-containing protein</fullName>
    </recommendedName>
</protein>
<dbReference type="FunFam" id="2.60.40.10:FF:000032">
    <property type="entry name" value="palladin isoform X1"/>
    <property type="match status" value="1"/>
</dbReference>